<gene>
    <name evidence="1" type="ORF">MicloDRAFT_00045610</name>
</gene>
<evidence type="ECO:0000313" key="2">
    <source>
        <dbReference type="Proteomes" id="UP000003947"/>
    </source>
</evidence>
<organism evidence="1 2">
    <name type="scientific">Microvirga lotononidis</name>
    <dbReference type="NCBI Taxonomy" id="864069"/>
    <lineage>
        <taxon>Bacteria</taxon>
        <taxon>Pseudomonadati</taxon>
        <taxon>Pseudomonadota</taxon>
        <taxon>Alphaproteobacteria</taxon>
        <taxon>Hyphomicrobiales</taxon>
        <taxon>Methylobacteriaceae</taxon>
        <taxon>Microvirga</taxon>
    </lineage>
</organism>
<sequence length="34" mass="3958">MIIITAMKAIRDVWAESIELRRELAKRYPGLLAE</sequence>
<dbReference type="EMBL" id="JH660645">
    <property type="protein sequence ID" value="EIM27984.1"/>
    <property type="molecule type" value="Genomic_DNA"/>
</dbReference>
<name>I4YVJ2_9HYPH</name>
<proteinExistence type="predicted"/>
<keyword evidence="2" id="KW-1185">Reference proteome</keyword>
<reference evidence="1 2" key="1">
    <citation type="submission" date="2012-02" db="EMBL/GenBank/DDBJ databases">
        <title>Improved High-Quality Draft sequence of Microvirga sp. WSM3557.</title>
        <authorList>
            <consortium name="US DOE Joint Genome Institute"/>
            <person name="Lucas S."/>
            <person name="Han J."/>
            <person name="Lapidus A."/>
            <person name="Cheng J.-F."/>
            <person name="Goodwin L."/>
            <person name="Pitluck S."/>
            <person name="Peters L."/>
            <person name="Zhang X."/>
            <person name="Detter J.C."/>
            <person name="Han C."/>
            <person name="Tapia R."/>
            <person name="Land M."/>
            <person name="Hauser L."/>
            <person name="Kyrpides N."/>
            <person name="Ivanova N."/>
            <person name="Pagani I."/>
            <person name="Brau L."/>
            <person name="Yates R."/>
            <person name="O'Hara G."/>
            <person name="Rui T."/>
            <person name="Howieson J."/>
            <person name="Reeve W."/>
            <person name="Woyke T."/>
        </authorList>
    </citation>
    <scope>NUCLEOTIDE SEQUENCE [LARGE SCALE GENOMIC DNA]</scope>
    <source>
        <strain evidence="1 2">WSM3557</strain>
    </source>
</reference>
<accession>I4YVJ2</accession>
<dbReference type="PATRIC" id="fig|864069.3.peg.4916"/>
<dbReference type="AlphaFoldDB" id="I4YVJ2"/>
<dbReference type="Proteomes" id="UP000003947">
    <property type="component" value="Unassembled WGS sequence"/>
</dbReference>
<dbReference type="HOGENOM" id="CLU_3374646_0_0_5"/>
<protein>
    <submittedName>
        <fullName evidence="1">Uncharacterized protein</fullName>
    </submittedName>
</protein>
<evidence type="ECO:0000313" key="1">
    <source>
        <dbReference type="EMBL" id="EIM27984.1"/>
    </source>
</evidence>